<gene>
    <name evidence="1" type="ORF">HNR61_003530</name>
</gene>
<reference evidence="1 2" key="1">
    <citation type="submission" date="2020-08" db="EMBL/GenBank/DDBJ databases">
        <title>Genomic Encyclopedia of Type Strains, Phase IV (KMG-IV): sequencing the most valuable type-strain genomes for metagenomic binning, comparative biology and taxonomic classification.</title>
        <authorList>
            <person name="Goeker M."/>
        </authorList>
    </citation>
    <scope>NUCLEOTIDE SEQUENCE [LARGE SCALE GENOMIC DNA]</scope>
    <source>
        <strain evidence="1 2">DSM 44197</strain>
    </source>
</reference>
<dbReference type="RefSeq" id="WP_182844199.1">
    <property type="nucleotide sequence ID" value="NZ_BAAALP010000108.1"/>
</dbReference>
<dbReference type="EMBL" id="JACJIA010000004">
    <property type="protein sequence ID" value="MBA8951890.1"/>
    <property type="molecule type" value="Genomic_DNA"/>
</dbReference>
<evidence type="ECO:0000313" key="2">
    <source>
        <dbReference type="Proteomes" id="UP000572680"/>
    </source>
</evidence>
<protein>
    <submittedName>
        <fullName evidence="1">Uncharacterized protein</fullName>
    </submittedName>
</protein>
<keyword evidence="2" id="KW-1185">Reference proteome</keyword>
<evidence type="ECO:0000313" key="1">
    <source>
        <dbReference type="EMBL" id="MBA8951890.1"/>
    </source>
</evidence>
<proteinExistence type="predicted"/>
<organism evidence="1 2">
    <name type="scientific">Actinomadura namibiensis</name>
    <dbReference type="NCBI Taxonomy" id="182080"/>
    <lineage>
        <taxon>Bacteria</taxon>
        <taxon>Bacillati</taxon>
        <taxon>Actinomycetota</taxon>
        <taxon>Actinomycetes</taxon>
        <taxon>Streptosporangiales</taxon>
        <taxon>Thermomonosporaceae</taxon>
        <taxon>Actinomadura</taxon>
    </lineage>
</organism>
<name>A0A7W3LPH1_ACTNM</name>
<sequence length="101" mass="11192">MTEPTNADPVLDRLRDAARRRAQADREIRALLAYARHFTRPRPYRLADLATATGMSISGVRGAYTARDVELIADLFANRAARLPDDLINALDLMASSPPRS</sequence>
<dbReference type="Proteomes" id="UP000572680">
    <property type="component" value="Unassembled WGS sequence"/>
</dbReference>
<comment type="caution">
    <text evidence="1">The sequence shown here is derived from an EMBL/GenBank/DDBJ whole genome shotgun (WGS) entry which is preliminary data.</text>
</comment>
<accession>A0A7W3LPH1</accession>
<dbReference type="AlphaFoldDB" id="A0A7W3LPH1"/>